<dbReference type="InterPro" id="IPR037645">
    <property type="entry name" value="KCT2"/>
</dbReference>
<dbReference type="Pfam" id="PF17818">
    <property type="entry name" value="KCT2"/>
    <property type="match status" value="1"/>
</dbReference>
<feature type="signal peptide" evidence="3">
    <location>
        <begin position="1"/>
        <end position="30"/>
    </location>
</feature>
<protein>
    <recommendedName>
        <fullName evidence="6">Keratinocyte-associated transmembrane protein 2</fullName>
    </recommendedName>
</protein>
<gene>
    <name evidence="4" type="ORF">GDO78_006291</name>
</gene>
<feature type="transmembrane region" description="Helical" evidence="2">
    <location>
        <begin position="233"/>
        <end position="251"/>
    </location>
</feature>
<dbReference type="PANTHER" id="PTHR16502">
    <property type="entry name" value="KERATINOCYTE-ASSOCIATED TRANSMEMBRANE PROTEIN 2"/>
    <property type="match status" value="1"/>
</dbReference>
<keyword evidence="2" id="KW-1133">Transmembrane helix</keyword>
<keyword evidence="2" id="KW-0812">Transmembrane</keyword>
<comment type="caution">
    <text evidence="4">The sequence shown here is derived from an EMBL/GenBank/DDBJ whole genome shotgun (WGS) entry which is preliminary data.</text>
</comment>
<evidence type="ECO:0000256" key="3">
    <source>
        <dbReference type="SAM" id="SignalP"/>
    </source>
</evidence>
<evidence type="ECO:0000256" key="1">
    <source>
        <dbReference type="SAM" id="MobiDB-lite"/>
    </source>
</evidence>
<feature type="region of interest" description="Disordered" evidence="1">
    <location>
        <begin position="30"/>
        <end position="81"/>
    </location>
</feature>
<dbReference type="PANTHER" id="PTHR16502:SF0">
    <property type="entry name" value="KERATINOCYTE-ASSOCIATED TRANSMEMBRANE PROTEIN 2"/>
    <property type="match status" value="1"/>
</dbReference>
<accession>A0A8J6FQH2</accession>
<evidence type="ECO:0000256" key="2">
    <source>
        <dbReference type="SAM" id="Phobius"/>
    </source>
</evidence>
<proteinExistence type="predicted"/>
<feature type="region of interest" description="Disordered" evidence="1">
    <location>
        <begin position="193"/>
        <end position="223"/>
    </location>
</feature>
<dbReference type="EMBL" id="WNTK01000002">
    <property type="protein sequence ID" value="KAG9490875.1"/>
    <property type="molecule type" value="Genomic_DNA"/>
</dbReference>
<feature type="region of interest" description="Disordered" evidence="1">
    <location>
        <begin position="94"/>
        <end position="116"/>
    </location>
</feature>
<keyword evidence="3" id="KW-0732">Signal</keyword>
<sequence length="299" mass="31978">MAAHKTSQRLGGSGLLLLVVAVLCSAGGRTASTTAGEDSQSTSQTDSLHTIDNASSNGTSSNSTSLSTAPKNESGDHGSTGVVASAITTNVTPAKKVTPTPAQSVTQGAAGSGTTEVNKKVVSATSAFITKFLKLSSATEAEPTEDTFIEENMFESKEPAITPLTSEKETDGDDYIYGIDDYDGVKSKDNFARADSLTPGENDKDSVLGYGENSNDYDLKPNGDSDTDEDSHFFLHLVIIASLIAAVYIAYHNKRKIYLLTQSRRWRDCLCSKNTGYRRLDQNVNEAMPSLRNSKNYVF</sequence>
<organism evidence="4 5">
    <name type="scientific">Eleutherodactylus coqui</name>
    <name type="common">Puerto Rican coqui</name>
    <dbReference type="NCBI Taxonomy" id="57060"/>
    <lineage>
        <taxon>Eukaryota</taxon>
        <taxon>Metazoa</taxon>
        <taxon>Chordata</taxon>
        <taxon>Craniata</taxon>
        <taxon>Vertebrata</taxon>
        <taxon>Euteleostomi</taxon>
        <taxon>Amphibia</taxon>
        <taxon>Batrachia</taxon>
        <taxon>Anura</taxon>
        <taxon>Neobatrachia</taxon>
        <taxon>Hyloidea</taxon>
        <taxon>Eleutherodactylidae</taxon>
        <taxon>Eleutherodactylinae</taxon>
        <taxon>Eleutherodactylus</taxon>
        <taxon>Eleutherodactylus</taxon>
    </lineage>
</organism>
<evidence type="ECO:0000313" key="4">
    <source>
        <dbReference type="EMBL" id="KAG9490875.1"/>
    </source>
</evidence>
<feature type="compositionally biased region" description="Polar residues" evidence="1">
    <location>
        <begin position="30"/>
        <end position="52"/>
    </location>
</feature>
<evidence type="ECO:0008006" key="6">
    <source>
        <dbReference type="Google" id="ProtNLM"/>
    </source>
</evidence>
<feature type="compositionally biased region" description="Polar residues" evidence="1">
    <location>
        <begin position="100"/>
        <end position="116"/>
    </location>
</feature>
<feature type="chain" id="PRO_5035303432" description="Keratinocyte-associated transmembrane protein 2" evidence="3">
    <location>
        <begin position="31"/>
        <end position="299"/>
    </location>
</feature>
<reference evidence="4" key="1">
    <citation type="thesis" date="2020" institute="ProQuest LLC" country="789 East Eisenhower Parkway, Ann Arbor, MI, USA">
        <title>Comparative Genomics and Chromosome Evolution.</title>
        <authorList>
            <person name="Mudd A.B."/>
        </authorList>
    </citation>
    <scope>NUCLEOTIDE SEQUENCE</scope>
    <source>
        <strain evidence="4">HN-11 Male</strain>
        <tissue evidence="4">Kidney and liver</tissue>
    </source>
</reference>
<dbReference type="Proteomes" id="UP000770717">
    <property type="component" value="Unassembled WGS sequence"/>
</dbReference>
<evidence type="ECO:0000313" key="5">
    <source>
        <dbReference type="Proteomes" id="UP000770717"/>
    </source>
</evidence>
<name>A0A8J6FQH2_ELECQ</name>
<keyword evidence="5" id="KW-1185">Reference proteome</keyword>
<feature type="compositionally biased region" description="Low complexity" evidence="1">
    <location>
        <begin position="53"/>
        <end position="68"/>
    </location>
</feature>
<dbReference type="AlphaFoldDB" id="A0A8J6FQH2"/>
<dbReference type="OrthoDB" id="5846619at2759"/>
<keyword evidence="2" id="KW-0472">Membrane</keyword>